<reference evidence="1" key="1">
    <citation type="submission" date="2018-05" db="EMBL/GenBank/DDBJ databases">
        <authorList>
            <person name="Lanie J.A."/>
            <person name="Ng W.-L."/>
            <person name="Kazmierczak K.M."/>
            <person name="Andrzejewski T.M."/>
            <person name="Davidsen T.M."/>
            <person name="Wayne K.J."/>
            <person name="Tettelin H."/>
            <person name="Glass J.I."/>
            <person name="Rusch D."/>
            <person name="Podicherti R."/>
            <person name="Tsui H.-C.T."/>
            <person name="Winkler M.E."/>
        </authorList>
    </citation>
    <scope>NUCLEOTIDE SEQUENCE</scope>
</reference>
<feature type="non-terminal residue" evidence="1">
    <location>
        <position position="1"/>
    </location>
</feature>
<sequence>KNLVPKSKKIKLHNYGLILEKDSFEFKKNYCKLDSPLVAAYTLGIMHKAKVKKLYIVGFDGYKDNPMLNEQMEKIFKKYKNLNNPPDLISLTPTLYKGINKFNLV</sequence>
<accession>A0A383E6E2</accession>
<evidence type="ECO:0000313" key="1">
    <source>
        <dbReference type="EMBL" id="SVE52164.1"/>
    </source>
</evidence>
<dbReference type="EMBL" id="UINC01223108">
    <property type="protein sequence ID" value="SVE52164.1"/>
    <property type="molecule type" value="Genomic_DNA"/>
</dbReference>
<name>A0A383E6E2_9ZZZZ</name>
<gene>
    <name evidence="1" type="ORF">METZ01_LOCUS505018</name>
</gene>
<protein>
    <submittedName>
        <fullName evidence="1">Uncharacterized protein</fullName>
    </submittedName>
</protein>
<proteinExistence type="predicted"/>
<dbReference type="AlphaFoldDB" id="A0A383E6E2"/>
<organism evidence="1">
    <name type="scientific">marine metagenome</name>
    <dbReference type="NCBI Taxonomy" id="408172"/>
    <lineage>
        <taxon>unclassified sequences</taxon>
        <taxon>metagenomes</taxon>
        <taxon>ecological metagenomes</taxon>
    </lineage>
</organism>